<dbReference type="Proteomes" id="UP000814128">
    <property type="component" value="Unassembled WGS sequence"/>
</dbReference>
<gene>
    <name evidence="1" type="ORF">K488DRAFT_63223</name>
</gene>
<comment type="caution">
    <text evidence="1">The sequence shown here is derived from an EMBL/GenBank/DDBJ whole genome shotgun (WGS) entry which is preliminary data.</text>
</comment>
<evidence type="ECO:0000313" key="2">
    <source>
        <dbReference type="Proteomes" id="UP000814128"/>
    </source>
</evidence>
<protein>
    <submittedName>
        <fullName evidence="1">P-loop containing nucleoside triphosphate hydrolase protein</fullName>
    </submittedName>
</protein>
<reference evidence="1" key="2">
    <citation type="journal article" date="2022" name="New Phytol.">
        <title>Evolutionary transition to the ectomycorrhizal habit in the genomes of a hyperdiverse lineage of mushroom-forming fungi.</title>
        <authorList>
            <person name="Looney B."/>
            <person name="Miyauchi S."/>
            <person name="Morin E."/>
            <person name="Drula E."/>
            <person name="Courty P.E."/>
            <person name="Kohler A."/>
            <person name="Kuo A."/>
            <person name="LaButti K."/>
            <person name="Pangilinan J."/>
            <person name="Lipzen A."/>
            <person name="Riley R."/>
            <person name="Andreopoulos W."/>
            <person name="He G."/>
            <person name="Johnson J."/>
            <person name="Nolan M."/>
            <person name="Tritt A."/>
            <person name="Barry K.W."/>
            <person name="Grigoriev I.V."/>
            <person name="Nagy L.G."/>
            <person name="Hibbett D."/>
            <person name="Henrissat B."/>
            <person name="Matheny P.B."/>
            <person name="Labbe J."/>
            <person name="Martin F.M."/>
        </authorList>
    </citation>
    <scope>NUCLEOTIDE SEQUENCE</scope>
    <source>
        <strain evidence="1">EC-137</strain>
    </source>
</reference>
<sequence length="1023" mass="114222">MPPSRTVCATLQSTGACDDASCPYIHDLFFCDICGMSWAIEQIYKAHLVSRLHQRKVSGAGGNFYCPVCDMRISGSKNWTQHLCGRRHCRNASKQGIDPAHVEPEVPPQPKNDIHCHVCNFDVRAHQWNAHVKQAKHKSREAFVSLKAVLDDAAKDRNGVTVSHGEVGIDFGVVEVAEAAASVRTSVALKITDPNTKIRLVEARLASPSTAYGRYVLCFPAFSSGFSRSDSFSVSRVGALGVTLKYGDGTTLLEVVLKQTLRGHFNDRLQITFEDTVLQQHFIIIRKIKAVIGNPSEYELLKPRTPYVPRPRAAREPEETVILGPPPPALSVVKWVVKLPQAPIPPNLATLLASGTAGEVVEQLRRTVLPKVLNTETYGRHWKNVIWAEEHRMEHDLQMYDIIDAVLVPHGRYYYLNVPGLAEKRPSVLTGDRILVRPQHTERGKWYEGHVHVVHQMEVGLCFHGSFPVPAQNTRHHIHFKLQRIPLRRQHQALDTAFAADRLLFPTSAHIKTRSPAKSFTIRLFNPLIASNRPQIEAVHAIMSLPPGSMPFILFGPRVPPYCTGKTITVVEAVRQLIYHSRSTRVLACAPSNSAADLLASRLKDLGNDVVFRFYAPSRAKEAVPTELLSFTYVNDSGHFGLPPVAVLKRFRIIICTCVSASFGHNVGVPRGHFTHIFVDEAGQATEPEVMISVKTMADLQTNVVLAGDPRQLGPIIRSAVARRLGLDISYMERLMKDPMYDEHQGHGVTVVKLTKNYRSHEAIIKFPNEKFYGGELVPCADIRIMEACLGSSVLVSKKFPVVFHAICGKDDRESSSPSFFNILEVQEVKAYIEKLRSDRTLKISTRDIGVIAPYHAQCQKIRKILRSVNAEEVKVGSVEEFQGQERRVIIISTVRSSRDFVEYDLKHTLGFVANPRRFNVAVTRAQSLLIIIGDPAVLSLDPLWRSFLNYVSIRGGWTGIPIPWDPREAVREEGGYDAEARLRGTADMNALADMIQSMALNGACEQIDETDVNVDRPWREVE</sequence>
<reference evidence="1" key="1">
    <citation type="submission" date="2021-02" db="EMBL/GenBank/DDBJ databases">
        <authorList>
            <consortium name="DOE Joint Genome Institute"/>
            <person name="Ahrendt S."/>
            <person name="Looney B.P."/>
            <person name="Miyauchi S."/>
            <person name="Morin E."/>
            <person name="Drula E."/>
            <person name="Courty P.E."/>
            <person name="Chicoki N."/>
            <person name="Fauchery L."/>
            <person name="Kohler A."/>
            <person name="Kuo A."/>
            <person name="Labutti K."/>
            <person name="Pangilinan J."/>
            <person name="Lipzen A."/>
            <person name="Riley R."/>
            <person name="Andreopoulos W."/>
            <person name="He G."/>
            <person name="Johnson J."/>
            <person name="Barry K.W."/>
            <person name="Grigoriev I.V."/>
            <person name="Nagy L."/>
            <person name="Hibbett D."/>
            <person name="Henrissat B."/>
            <person name="Matheny P.B."/>
            <person name="Labbe J."/>
            <person name="Martin F."/>
        </authorList>
    </citation>
    <scope>NUCLEOTIDE SEQUENCE</scope>
    <source>
        <strain evidence="1">EC-137</strain>
    </source>
</reference>
<proteinExistence type="predicted"/>
<organism evidence="1 2">
    <name type="scientific">Vararia minispora EC-137</name>
    <dbReference type="NCBI Taxonomy" id="1314806"/>
    <lineage>
        <taxon>Eukaryota</taxon>
        <taxon>Fungi</taxon>
        <taxon>Dikarya</taxon>
        <taxon>Basidiomycota</taxon>
        <taxon>Agaricomycotina</taxon>
        <taxon>Agaricomycetes</taxon>
        <taxon>Russulales</taxon>
        <taxon>Lachnocladiaceae</taxon>
        <taxon>Vararia</taxon>
    </lineage>
</organism>
<name>A0ACB8Q5J3_9AGAM</name>
<keyword evidence="1" id="KW-0378">Hydrolase</keyword>
<evidence type="ECO:0000313" key="1">
    <source>
        <dbReference type="EMBL" id="KAI0027031.1"/>
    </source>
</evidence>
<accession>A0ACB8Q5J3</accession>
<keyword evidence="2" id="KW-1185">Reference proteome</keyword>
<dbReference type="EMBL" id="MU274037">
    <property type="protein sequence ID" value="KAI0027031.1"/>
    <property type="molecule type" value="Genomic_DNA"/>
</dbReference>